<dbReference type="KEGG" id="coh:EAV92_10140"/>
<feature type="transmembrane region" description="Helical" evidence="1">
    <location>
        <begin position="68"/>
        <end position="89"/>
    </location>
</feature>
<keyword evidence="1" id="KW-0812">Transmembrane</keyword>
<dbReference type="InterPro" id="IPR011737">
    <property type="entry name" value="CHP02206_TP0381"/>
</dbReference>
<keyword evidence="3" id="KW-1185">Reference proteome</keyword>
<name>A0A3G3JZH8_9BACL</name>
<evidence type="ECO:0000256" key="1">
    <source>
        <dbReference type="SAM" id="Phobius"/>
    </source>
</evidence>
<feature type="transmembrane region" description="Helical" evidence="1">
    <location>
        <begin position="12"/>
        <end position="30"/>
    </location>
</feature>
<proteinExistence type="predicted"/>
<feature type="transmembrane region" description="Helical" evidence="1">
    <location>
        <begin position="157"/>
        <end position="177"/>
    </location>
</feature>
<reference evidence="2 3" key="1">
    <citation type="submission" date="2018-10" db="EMBL/GenBank/DDBJ databases">
        <title>Genome Sequence of Cohnella sp.</title>
        <authorList>
            <person name="Srinivasan S."/>
            <person name="Kim M.K."/>
        </authorList>
    </citation>
    <scope>NUCLEOTIDE SEQUENCE [LARGE SCALE GENOMIC DNA]</scope>
    <source>
        <strain evidence="2 3">18JY8-7</strain>
    </source>
</reference>
<feature type="transmembrane region" description="Helical" evidence="1">
    <location>
        <begin position="96"/>
        <end position="114"/>
    </location>
</feature>
<feature type="transmembrane region" description="Helical" evidence="1">
    <location>
        <begin position="200"/>
        <end position="222"/>
    </location>
</feature>
<keyword evidence="1" id="KW-1133">Transmembrane helix</keyword>
<protein>
    <submittedName>
        <fullName evidence="2">TIGR02206 family membrane protein</fullName>
    </submittedName>
</protein>
<organism evidence="2 3">
    <name type="scientific">Cohnella candidum</name>
    <dbReference type="NCBI Taxonomy" id="2674991"/>
    <lineage>
        <taxon>Bacteria</taxon>
        <taxon>Bacillati</taxon>
        <taxon>Bacillota</taxon>
        <taxon>Bacilli</taxon>
        <taxon>Bacillales</taxon>
        <taxon>Paenibacillaceae</taxon>
        <taxon>Cohnella</taxon>
    </lineage>
</organism>
<feature type="transmembrane region" description="Helical" evidence="1">
    <location>
        <begin position="42"/>
        <end position="62"/>
    </location>
</feature>
<feature type="transmembrane region" description="Helical" evidence="1">
    <location>
        <begin position="126"/>
        <end position="145"/>
    </location>
</feature>
<keyword evidence="1" id="KW-0472">Membrane</keyword>
<sequence length="240" mass="26430">MSSMTFEPFSPAHWAAIAFTAAFAAAILGFRRRLAGKSADRAVRWGLAGVLAASEVSLYAWYTVTDNWGLYALPFQLCTMTLWLSVAALLTRNARLSEVSFFLGILGALQAVLTPNLDETFPNFRYFHFFVAHAAIIGSGVYLAAVQGYRPTWRSALRAWGWLNVLAVPAAVANAAAGENFMFLARKPDTASMLDLLAPWPWYILQLEIIAAGLCLLLAGIVKLTVNRFTIRKETTGYER</sequence>
<dbReference type="Pfam" id="PF14808">
    <property type="entry name" value="TMEM164"/>
    <property type="match status" value="1"/>
</dbReference>
<accession>A0A3G3JZH8</accession>
<gene>
    <name evidence="2" type="ORF">EAV92_10140</name>
</gene>
<dbReference type="NCBIfam" id="TIGR02206">
    <property type="entry name" value="intg_mem_TP0381"/>
    <property type="match status" value="1"/>
</dbReference>
<dbReference type="Proteomes" id="UP000269097">
    <property type="component" value="Chromosome"/>
</dbReference>
<evidence type="ECO:0000313" key="3">
    <source>
        <dbReference type="Proteomes" id="UP000269097"/>
    </source>
</evidence>
<evidence type="ECO:0000313" key="2">
    <source>
        <dbReference type="EMBL" id="AYQ72889.1"/>
    </source>
</evidence>
<dbReference type="AlphaFoldDB" id="A0A3G3JZH8"/>
<dbReference type="EMBL" id="CP033433">
    <property type="protein sequence ID" value="AYQ72889.1"/>
    <property type="molecule type" value="Genomic_DNA"/>
</dbReference>